<dbReference type="PANTHER" id="PTHR43066">
    <property type="entry name" value="RHOMBOID-RELATED PROTEIN"/>
    <property type="match status" value="1"/>
</dbReference>
<evidence type="ECO:0000313" key="10">
    <source>
        <dbReference type="EMBL" id="GMI35549.1"/>
    </source>
</evidence>
<name>A0ABQ6MYU4_9STRA</name>
<dbReference type="Pfam" id="PF01694">
    <property type="entry name" value="Rhomboid"/>
    <property type="match status" value="1"/>
</dbReference>
<comment type="subcellular location">
    <subcellularLocation>
        <location evidence="1">Membrane</location>
        <topology evidence="1">Multi-pass membrane protein</topology>
    </subcellularLocation>
</comment>
<organism evidence="10 11">
    <name type="scientific">Tetraparma gracilis</name>
    <dbReference type="NCBI Taxonomy" id="2962635"/>
    <lineage>
        <taxon>Eukaryota</taxon>
        <taxon>Sar</taxon>
        <taxon>Stramenopiles</taxon>
        <taxon>Ochrophyta</taxon>
        <taxon>Bolidophyceae</taxon>
        <taxon>Parmales</taxon>
        <taxon>Triparmaceae</taxon>
        <taxon>Tetraparma</taxon>
    </lineage>
</organism>
<dbReference type="EMBL" id="BRYB01000692">
    <property type="protein sequence ID" value="GMI35549.1"/>
    <property type="molecule type" value="Genomic_DNA"/>
</dbReference>
<comment type="caution">
    <text evidence="10">The sequence shown here is derived from an EMBL/GenBank/DDBJ whole genome shotgun (WGS) entry which is preliminary data.</text>
</comment>
<keyword evidence="5" id="KW-0378">Hydrolase</keyword>
<keyword evidence="4" id="KW-0812">Transmembrane</keyword>
<dbReference type="InterPro" id="IPR022764">
    <property type="entry name" value="Peptidase_S54_rhomboid_dom"/>
</dbReference>
<evidence type="ECO:0000256" key="6">
    <source>
        <dbReference type="ARBA" id="ARBA00022989"/>
    </source>
</evidence>
<gene>
    <name evidence="10" type="ORF">TeGR_g3643</name>
</gene>
<dbReference type="InterPro" id="IPR035952">
    <property type="entry name" value="Rhomboid-like_sf"/>
</dbReference>
<accession>A0ABQ6MYU4</accession>
<dbReference type="PANTHER" id="PTHR43066:SF1">
    <property type="entry name" value="RHOMBOID PROTEIN 2"/>
    <property type="match status" value="1"/>
</dbReference>
<dbReference type="Gene3D" id="1.20.1540.10">
    <property type="entry name" value="Rhomboid-like"/>
    <property type="match status" value="1"/>
</dbReference>
<feature type="domain" description="Peptidase S54 rhomboid" evidence="9">
    <location>
        <begin position="164"/>
        <end position="328"/>
    </location>
</feature>
<protein>
    <recommendedName>
        <fullName evidence="9">Peptidase S54 rhomboid domain-containing protein</fullName>
    </recommendedName>
</protein>
<evidence type="ECO:0000259" key="9">
    <source>
        <dbReference type="Pfam" id="PF01694"/>
    </source>
</evidence>
<evidence type="ECO:0000256" key="1">
    <source>
        <dbReference type="ARBA" id="ARBA00004141"/>
    </source>
</evidence>
<evidence type="ECO:0000256" key="7">
    <source>
        <dbReference type="ARBA" id="ARBA00023136"/>
    </source>
</evidence>
<evidence type="ECO:0000256" key="3">
    <source>
        <dbReference type="ARBA" id="ARBA00022670"/>
    </source>
</evidence>
<proteinExistence type="inferred from homology"/>
<feature type="compositionally biased region" description="Polar residues" evidence="8">
    <location>
        <begin position="58"/>
        <end position="92"/>
    </location>
</feature>
<dbReference type="Proteomes" id="UP001165060">
    <property type="component" value="Unassembled WGS sequence"/>
</dbReference>
<feature type="region of interest" description="Disordered" evidence="8">
    <location>
        <begin position="58"/>
        <end position="112"/>
    </location>
</feature>
<evidence type="ECO:0000256" key="2">
    <source>
        <dbReference type="ARBA" id="ARBA00009045"/>
    </source>
</evidence>
<keyword evidence="6" id="KW-1133">Transmembrane helix</keyword>
<keyword evidence="7" id="KW-0472">Membrane</keyword>
<evidence type="ECO:0000313" key="11">
    <source>
        <dbReference type="Proteomes" id="UP001165060"/>
    </source>
</evidence>
<evidence type="ECO:0000256" key="5">
    <source>
        <dbReference type="ARBA" id="ARBA00022801"/>
    </source>
</evidence>
<evidence type="ECO:0000256" key="4">
    <source>
        <dbReference type="ARBA" id="ARBA00022692"/>
    </source>
</evidence>
<reference evidence="10 11" key="1">
    <citation type="journal article" date="2023" name="Commun. Biol.">
        <title>Genome analysis of Parmales, the sister group of diatoms, reveals the evolutionary specialization of diatoms from phago-mixotrophs to photoautotrophs.</title>
        <authorList>
            <person name="Ban H."/>
            <person name="Sato S."/>
            <person name="Yoshikawa S."/>
            <person name="Yamada K."/>
            <person name="Nakamura Y."/>
            <person name="Ichinomiya M."/>
            <person name="Sato N."/>
            <person name="Blanc-Mathieu R."/>
            <person name="Endo H."/>
            <person name="Kuwata A."/>
            <person name="Ogata H."/>
        </authorList>
    </citation>
    <scope>NUCLEOTIDE SEQUENCE [LARGE SCALE GENOMIC DNA]</scope>
</reference>
<dbReference type="SUPFAM" id="SSF144091">
    <property type="entry name" value="Rhomboid-like"/>
    <property type="match status" value="1"/>
</dbReference>
<comment type="similarity">
    <text evidence="2">Belongs to the peptidase S54 family.</text>
</comment>
<evidence type="ECO:0000256" key="8">
    <source>
        <dbReference type="SAM" id="MobiDB-lite"/>
    </source>
</evidence>
<keyword evidence="3" id="KW-0645">Protease</keyword>
<sequence>MFASPKSSKPPVTRYAAVAVHTLRSVPTLFELSKLLSPDTLQRASGSTEVLSFNAKTDAWSTQGSTSSPGSDPNDGSTWSPPVSIRCTSPLTSSAFPYRPPPPSSSFLRRRRRSRQQPSASLLSEIAETPATFAVMAFNALLYFLAPATTTSFAAVAPPSLETERLLLSAFSHGSLLHLCFNSFTTYSLRPLEVLHGSVAYLSLSLLLAPLTGLLHLLLSYSAACLSARSLLSAQRAAASPFGQQRSLGYSAVLFALLTLATLRADSYAPLPFLPGFEFRTYALPLGLRASGAPLLLLVATQAALERASFLGHLAGILAGYAASWLSLARFCDPAVFAPALLLMEGAAHRCGSSPDRGSAALLLCSLLLSLPSSSPPALLSSSLLSLHALLPLPRSSLCASAALLALLELAALAHELAARALLPGLTVQHAAAAHLLRSALLLSAAARAAAGAPAAERGAAAAGKVGGALLFWRRGGARAEAELWGGVGRTAGGAVAV</sequence>
<keyword evidence="11" id="KW-1185">Reference proteome</keyword>